<proteinExistence type="predicted"/>
<gene>
    <name evidence="2" type="ORF">GCM10007047_08510</name>
</gene>
<feature type="domain" description="DUF1854" evidence="1">
    <location>
        <begin position="33"/>
        <end position="157"/>
    </location>
</feature>
<reference evidence="2" key="2">
    <citation type="submission" date="2020-09" db="EMBL/GenBank/DDBJ databases">
        <authorList>
            <person name="Sun Q."/>
            <person name="Kim S."/>
        </authorList>
    </citation>
    <scope>NUCLEOTIDE SEQUENCE</scope>
    <source>
        <strain evidence="2">KCTC 12870</strain>
    </source>
</reference>
<organism evidence="2 3">
    <name type="scientific">Cerasicoccus arenae</name>
    <dbReference type="NCBI Taxonomy" id="424488"/>
    <lineage>
        <taxon>Bacteria</taxon>
        <taxon>Pseudomonadati</taxon>
        <taxon>Verrucomicrobiota</taxon>
        <taxon>Opitutia</taxon>
        <taxon>Puniceicoccales</taxon>
        <taxon>Cerasicoccaceae</taxon>
        <taxon>Cerasicoccus</taxon>
    </lineage>
</organism>
<reference evidence="2" key="1">
    <citation type="journal article" date="2014" name="Int. J. Syst. Evol. Microbiol.">
        <title>Complete genome sequence of Corynebacterium casei LMG S-19264T (=DSM 44701T), isolated from a smear-ripened cheese.</title>
        <authorList>
            <consortium name="US DOE Joint Genome Institute (JGI-PGF)"/>
            <person name="Walter F."/>
            <person name="Albersmeier A."/>
            <person name="Kalinowski J."/>
            <person name="Ruckert C."/>
        </authorList>
    </citation>
    <scope>NUCLEOTIDE SEQUENCE</scope>
    <source>
        <strain evidence="2">KCTC 12870</strain>
    </source>
</reference>
<keyword evidence="3" id="KW-1185">Reference proteome</keyword>
<sequence>MEASQESPPPLQLASCGAGRLTIWREGADAVIVRPVKCFPLSEPGRYLSLRNDKNEEVGFIASSDDLDESSARALQEAIIASSFTFAVTGIDKIDTDFELRVWKVQTAAGPRQFQTALDAWPRSMDDGGFLMEDVFGDLYRFPPVDQLDRESAKRMWSMVG</sequence>
<dbReference type="EMBL" id="BMXG01000004">
    <property type="protein sequence ID" value="GHB95159.1"/>
    <property type="molecule type" value="Genomic_DNA"/>
</dbReference>
<dbReference type="RefSeq" id="WP_189512210.1">
    <property type="nucleotide sequence ID" value="NZ_BMXG01000004.1"/>
</dbReference>
<evidence type="ECO:0000313" key="3">
    <source>
        <dbReference type="Proteomes" id="UP000642829"/>
    </source>
</evidence>
<dbReference type="InterPro" id="IPR015005">
    <property type="entry name" value="DUF1854"/>
</dbReference>
<name>A0A8J3GDX6_9BACT</name>
<evidence type="ECO:0000259" key="1">
    <source>
        <dbReference type="Pfam" id="PF08909"/>
    </source>
</evidence>
<dbReference type="Proteomes" id="UP000642829">
    <property type="component" value="Unassembled WGS sequence"/>
</dbReference>
<dbReference type="AlphaFoldDB" id="A0A8J3GDX6"/>
<protein>
    <recommendedName>
        <fullName evidence="1">DUF1854 domain-containing protein</fullName>
    </recommendedName>
</protein>
<comment type="caution">
    <text evidence="2">The sequence shown here is derived from an EMBL/GenBank/DDBJ whole genome shotgun (WGS) entry which is preliminary data.</text>
</comment>
<evidence type="ECO:0000313" key="2">
    <source>
        <dbReference type="EMBL" id="GHB95159.1"/>
    </source>
</evidence>
<dbReference type="Pfam" id="PF08909">
    <property type="entry name" value="DUF1854"/>
    <property type="match status" value="1"/>
</dbReference>
<accession>A0A8J3GDX6</accession>